<protein>
    <recommendedName>
        <fullName evidence="5">MYND-type domain-containing protein</fullName>
    </recommendedName>
</protein>
<keyword evidence="2 4" id="KW-0863">Zinc-finger</keyword>
<accession>D8Q6N1</accession>
<evidence type="ECO:0000313" key="6">
    <source>
        <dbReference type="EMBL" id="EFI96268.1"/>
    </source>
</evidence>
<dbReference type="PROSITE" id="PS50865">
    <property type="entry name" value="ZF_MYND_2"/>
    <property type="match status" value="1"/>
</dbReference>
<evidence type="ECO:0000256" key="3">
    <source>
        <dbReference type="ARBA" id="ARBA00022833"/>
    </source>
</evidence>
<evidence type="ECO:0000313" key="7">
    <source>
        <dbReference type="Proteomes" id="UP000007431"/>
    </source>
</evidence>
<gene>
    <name evidence="6" type="ORF">SCHCODRAFT_109464</name>
</gene>
<dbReference type="SUPFAM" id="SSF144232">
    <property type="entry name" value="HIT/MYND zinc finger-like"/>
    <property type="match status" value="1"/>
</dbReference>
<reference evidence="6 7" key="1">
    <citation type="journal article" date="2010" name="Nat. Biotechnol.">
        <title>Genome sequence of the model mushroom Schizophyllum commune.</title>
        <authorList>
            <person name="Ohm R.A."/>
            <person name="de Jong J.F."/>
            <person name="Lugones L.G."/>
            <person name="Aerts A."/>
            <person name="Kothe E."/>
            <person name="Stajich J.E."/>
            <person name="de Vries R.P."/>
            <person name="Record E."/>
            <person name="Levasseur A."/>
            <person name="Baker S.E."/>
            <person name="Bartholomew K.A."/>
            <person name="Coutinho P.M."/>
            <person name="Erdmann S."/>
            <person name="Fowler T.J."/>
            <person name="Gathman A.C."/>
            <person name="Lombard V."/>
            <person name="Henrissat B."/>
            <person name="Knabe N."/>
            <person name="Kuees U."/>
            <person name="Lilly W.W."/>
            <person name="Lindquist E."/>
            <person name="Lucas S."/>
            <person name="Magnuson J.K."/>
            <person name="Piumi F."/>
            <person name="Raudaskoski M."/>
            <person name="Salamov A."/>
            <person name="Schmutz J."/>
            <person name="Schwarze F.W.M.R."/>
            <person name="vanKuyk P.A."/>
            <person name="Horton J.S."/>
            <person name="Grigoriev I.V."/>
            <person name="Woesten H.A.B."/>
        </authorList>
    </citation>
    <scope>NUCLEOTIDE SEQUENCE [LARGE SCALE GENOMIC DNA]</scope>
    <source>
        <strain evidence="7">H4-8 / FGSC 9210</strain>
    </source>
</reference>
<dbReference type="AlphaFoldDB" id="D8Q6N1"/>
<keyword evidence="3" id="KW-0862">Zinc</keyword>
<dbReference type="Proteomes" id="UP000007431">
    <property type="component" value="Unassembled WGS sequence"/>
</dbReference>
<keyword evidence="7" id="KW-1185">Reference proteome</keyword>
<evidence type="ECO:0000256" key="4">
    <source>
        <dbReference type="PROSITE-ProRule" id="PRU00134"/>
    </source>
</evidence>
<evidence type="ECO:0000256" key="2">
    <source>
        <dbReference type="ARBA" id="ARBA00022771"/>
    </source>
</evidence>
<sequence length="1190" mass="135879">MDRKDYFKRTNPPGHDPSLEYEEMLKLGVLARQLTGEMTFIPGYTRKGVAAEIRDQVRTAFRTLITESSSFPETFSDSFVDIIFTSLRLFLDLWHAVESTRDNALAAEARTLWPHIVRWSAALNPARNDVVTRYPHRDATRQAGDIANAYLTILESSMETEESARDFLYTYPDVITQAYELWRYLPQIYTLHIKPFAPPEEVSGAAIKPILLARRIYHTLVNAPDGDAVVGRELLSRGIDRAMKRQDLYRAIAPLTQNLRQLKIDPDIVPNVWFTHLILLDGLAALPELAPSVVPRSAFCAVISVGMKAFQNHELEWDEIGLWAVRLVDSLCHSTCDNRSFVRAIREGYLGLLIDLEKSTGKRWDHPDFVRRLCSAAAQGRVLRALRSTHNDFPHTASFATRKPVWRKVAQVFQNYDRLYTVDHRERIWRRHSDCSNAMVSWAPITRSSAFVRAATLCIAPEAANACTSRATINGTVARNKDPGICVVSCGVYYFKILQLTAWEGAFSLNDIAFLIDIVHADIWLMKLESAFPEAFNIFRKRASSKRRSSEQVYLIVDFSDALDMRYETKTRSVDSAMEAYTVPVQVVFRLGATLGSHFLPFTYSFNYFLTTEYDELCRLRLLARQSAGEVAFSPGGTAKSVLADLRAKVPTTFRTLSSATPPSLSATGDYLVQVIFLSLRVSTHIWRAVEYSKDRSLERATRCLWPHIVRWVAFLHPARNNVIARYPQRDAAREAFDIAQAYLVVLEEMLRPFDVTKNFLHSNPDLITQAVELWRYLPRIHAFYPRSSSASAYVQRAFCRTIWLAMTLFKVLASSINAATSKDRALFCECVNIAIPRRQTLYRLIAPLTHCVAQLDMDPNTTLNMWRSHLAFLVGMAELPELAPSRIPRSAFKFVIHAGKRCLRLHDTRHGGYWAIRLVDVLCRSTGDNQPFLHALEEGYLELLIDFEKYTGVEYNHTDFVRNLCTTMIQARAIRIIRRLHPDLGPLPVAPMKIVTWRLAAFAHRNYQSLYETKYGSRGAWRTRIYCNNQRGPHNQSTDICPCGDVVYCSGSCQRMHWKLVHRTQCRRDSGPWGLHAYIYEGTFSLNDVTFLFDLVLEGTLLLKKNPEVCEKLAAFDKKRRAGGRKFMQQICLVTDYTDVLAPRIELEAQTASSLADTQRVFVEIAFRSGKATLRRRLPITYPFEYFLS</sequence>
<dbReference type="HOGENOM" id="CLU_271921_0_0_1"/>
<organism evidence="7">
    <name type="scientific">Schizophyllum commune (strain H4-8 / FGSC 9210)</name>
    <name type="common">Split gill fungus</name>
    <dbReference type="NCBI Taxonomy" id="578458"/>
    <lineage>
        <taxon>Eukaryota</taxon>
        <taxon>Fungi</taxon>
        <taxon>Dikarya</taxon>
        <taxon>Basidiomycota</taxon>
        <taxon>Agaricomycotina</taxon>
        <taxon>Agaricomycetes</taxon>
        <taxon>Agaricomycetidae</taxon>
        <taxon>Agaricales</taxon>
        <taxon>Schizophyllaceae</taxon>
        <taxon>Schizophyllum</taxon>
    </lineage>
</organism>
<evidence type="ECO:0000259" key="5">
    <source>
        <dbReference type="PROSITE" id="PS50865"/>
    </source>
</evidence>
<name>D8Q6N1_SCHCM</name>
<dbReference type="EMBL" id="GL377307">
    <property type="protein sequence ID" value="EFI96268.1"/>
    <property type="molecule type" value="Genomic_DNA"/>
</dbReference>
<evidence type="ECO:0000256" key="1">
    <source>
        <dbReference type="ARBA" id="ARBA00022723"/>
    </source>
</evidence>
<keyword evidence="1" id="KW-0479">Metal-binding</keyword>
<dbReference type="VEuPathDB" id="FungiDB:SCHCODRAFT_02582059"/>
<dbReference type="InParanoid" id="D8Q6N1"/>
<proteinExistence type="predicted"/>
<feature type="domain" description="MYND-type" evidence="5">
    <location>
        <begin position="1025"/>
        <end position="1067"/>
    </location>
</feature>
<feature type="non-terminal residue" evidence="6">
    <location>
        <position position="1190"/>
    </location>
</feature>
<dbReference type="InterPro" id="IPR002893">
    <property type="entry name" value="Znf_MYND"/>
</dbReference>
<dbReference type="GO" id="GO:0008270">
    <property type="term" value="F:zinc ion binding"/>
    <property type="evidence" value="ECO:0007669"/>
    <property type="project" value="UniProtKB-KW"/>
</dbReference>